<dbReference type="RefSeq" id="WP_133035805.1">
    <property type="nucleotide sequence ID" value="NZ_BAABEI010000012.1"/>
</dbReference>
<gene>
    <name evidence="2" type="ORF">EV665_117122</name>
</gene>
<name>A0A4R2CJN5_SHIGR</name>
<comment type="caution">
    <text evidence="2">The sequence shown here is derived from an EMBL/GenBank/DDBJ whole genome shotgun (WGS) entry which is preliminary data.</text>
</comment>
<dbReference type="CDD" id="cd00038">
    <property type="entry name" value="CAP_ED"/>
    <property type="match status" value="1"/>
</dbReference>
<dbReference type="PROSITE" id="PS50042">
    <property type="entry name" value="CNMP_BINDING_3"/>
    <property type="match status" value="1"/>
</dbReference>
<evidence type="ECO:0000313" key="3">
    <source>
        <dbReference type="Proteomes" id="UP000295351"/>
    </source>
</evidence>
<dbReference type="InterPro" id="IPR050397">
    <property type="entry name" value="Env_Response_Regulators"/>
</dbReference>
<dbReference type="EMBL" id="SLVX01000017">
    <property type="protein sequence ID" value="TCN39494.1"/>
    <property type="molecule type" value="Genomic_DNA"/>
</dbReference>
<proteinExistence type="predicted"/>
<organism evidence="2 3">
    <name type="scientific">Shinella granuli</name>
    <dbReference type="NCBI Taxonomy" id="323621"/>
    <lineage>
        <taxon>Bacteria</taxon>
        <taxon>Pseudomonadati</taxon>
        <taxon>Pseudomonadota</taxon>
        <taxon>Alphaproteobacteria</taxon>
        <taxon>Hyphomicrobiales</taxon>
        <taxon>Rhizobiaceae</taxon>
        <taxon>Shinella</taxon>
    </lineage>
</organism>
<keyword evidence="3" id="KW-1185">Reference proteome</keyword>
<evidence type="ECO:0000259" key="1">
    <source>
        <dbReference type="PROSITE" id="PS50042"/>
    </source>
</evidence>
<dbReference type="InterPro" id="IPR000595">
    <property type="entry name" value="cNMP-bd_dom"/>
</dbReference>
<dbReference type="InterPro" id="IPR014710">
    <property type="entry name" value="RmlC-like_jellyroll"/>
</dbReference>
<feature type="domain" description="Cyclic nucleotide-binding" evidence="1">
    <location>
        <begin position="15"/>
        <end position="134"/>
    </location>
</feature>
<dbReference type="InterPro" id="IPR018490">
    <property type="entry name" value="cNMP-bd_dom_sf"/>
</dbReference>
<dbReference type="GO" id="GO:0003700">
    <property type="term" value="F:DNA-binding transcription factor activity"/>
    <property type="evidence" value="ECO:0007669"/>
    <property type="project" value="TreeGrafter"/>
</dbReference>
<sequence length="155" mass="16481">MSLNDEVRALRDVALFARVEPAKLRQLAFSSERIRYGAGEALFHKGDEGDSAYVVLSGRAEVLVASAAGEIKVADLGVSALVGELAAFGEGIRTATVRASEPLEVLRIGRGTLVQLLLDNPTIAIEIIRELARRLGATTADMIEARSALAALRPD</sequence>
<dbReference type="Pfam" id="PF00027">
    <property type="entry name" value="cNMP_binding"/>
    <property type="match status" value="1"/>
</dbReference>
<dbReference type="AlphaFoldDB" id="A0A4R2CJN5"/>
<dbReference type="PANTHER" id="PTHR24567">
    <property type="entry name" value="CRP FAMILY TRANSCRIPTIONAL REGULATORY PROTEIN"/>
    <property type="match status" value="1"/>
</dbReference>
<dbReference type="Proteomes" id="UP000295351">
    <property type="component" value="Unassembled WGS sequence"/>
</dbReference>
<dbReference type="GO" id="GO:0005829">
    <property type="term" value="C:cytosol"/>
    <property type="evidence" value="ECO:0007669"/>
    <property type="project" value="TreeGrafter"/>
</dbReference>
<dbReference type="SMART" id="SM00100">
    <property type="entry name" value="cNMP"/>
    <property type="match status" value="1"/>
</dbReference>
<dbReference type="Gene3D" id="2.60.120.10">
    <property type="entry name" value="Jelly Rolls"/>
    <property type="match status" value="1"/>
</dbReference>
<reference evidence="2 3" key="1">
    <citation type="submission" date="2019-03" db="EMBL/GenBank/DDBJ databases">
        <title>Genomic Encyclopedia of Type Strains, Phase IV (KMG-IV): sequencing the most valuable type-strain genomes for metagenomic binning, comparative biology and taxonomic classification.</title>
        <authorList>
            <person name="Goeker M."/>
        </authorList>
    </citation>
    <scope>NUCLEOTIDE SEQUENCE [LARGE SCALE GENOMIC DNA]</scope>
    <source>
        <strain evidence="2 3">DSM 18401</strain>
    </source>
</reference>
<protein>
    <submittedName>
        <fullName evidence="2">Cyclic nucleotide-binding protein</fullName>
    </submittedName>
</protein>
<evidence type="ECO:0000313" key="2">
    <source>
        <dbReference type="EMBL" id="TCN39494.1"/>
    </source>
</evidence>
<dbReference type="SUPFAM" id="SSF51206">
    <property type="entry name" value="cAMP-binding domain-like"/>
    <property type="match status" value="1"/>
</dbReference>
<dbReference type="PANTHER" id="PTHR24567:SF74">
    <property type="entry name" value="HTH-TYPE TRANSCRIPTIONAL REGULATOR ARCR"/>
    <property type="match status" value="1"/>
</dbReference>
<accession>A0A4R2CJN5</accession>